<proteinExistence type="predicted"/>
<evidence type="ECO:0000313" key="2">
    <source>
        <dbReference type="Proteomes" id="UP000515908"/>
    </source>
</evidence>
<dbReference type="VEuPathDB" id="TriTrypDB:ADEAN_000276000"/>
<dbReference type="AlphaFoldDB" id="A0A7G2C769"/>
<gene>
    <name evidence="1" type="ORF">ADEAN_000276000</name>
</gene>
<name>A0A7G2C769_9TRYP</name>
<evidence type="ECO:0008006" key="3">
    <source>
        <dbReference type="Google" id="ProtNLM"/>
    </source>
</evidence>
<dbReference type="EMBL" id="LR877148">
    <property type="protein sequence ID" value="CAD2215305.1"/>
    <property type="molecule type" value="Genomic_DNA"/>
</dbReference>
<organism evidence="1 2">
    <name type="scientific">Angomonas deanei</name>
    <dbReference type="NCBI Taxonomy" id="59799"/>
    <lineage>
        <taxon>Eukaryota</taxon>
        <taxon>Discoba</taxon>
        <taxon>Euglenozoa</taxon>
        <taxon>Kinetoplastea</taxon>
        <taxon>Metakinetoplastina</taxon>
        <taxon>Trypanosomatida</taxon>
        <taxon>Trypanosomatidae</taxon>
        <taxon>Strigomonadinae</taxon>
        <taxon>Angomonas</taxon>
    </lineage>
</organism>
<accession>A0A7G2C769</accession>
<dbReference type="Proteomes" id="UP000515908">
    <property type="component" value="Chromosome 04"/>
</dbReference>
<protein>
    <recommendedName>
        <fullName evidence="3">PH domain containing protein</fullName>
    </recommendedName>
</protein>
<reference evidence="1 2" key="1">
    <citation type="submission" date="2020-08" db="EMBL/GenBank/DDBJ databases">
        <authorList>
            <person name="Newling K."/>
            <person name="Davey J."/>
            <person name="Forrester S."/>
        </authorList>
    </citation>
    <scope>NUCLEOTIDE SEQUENCE [LARGE SCALE GENOMIC DNA]</scope>
    <source>
        <strain evidence="2">Crithidia deanei Carvalho (ATCC PRA-265)</strain>
    </source>
</reference>
<sequence length="365" mass="41206">MCSSDIITLRDFSASVLACTVPDITLMQRTVEKMLAFIKVCRDTLLKSSKAPKPSSTKSLQYGFWVHRSIHPSVMPSWKRSWAILTEENVLRLCVPNTTRSHMEFSFERIENCKLNAMQSNTGAPKPYRRNGVLIRITSDPEPLEVRLCTEVSEHAHALVKAYRNWKKVRENLLPSPSLSLAREKSVSMGATEVEVDTSDLSRVEVWCCPKQTYEHSVWSFAHGVLIHYSASNAQTTYMWNLEGVEEVTRIQSVPVLPPYPLRETLCFVIRRSGGKNIFCCTDSLRKTNYCIATLRQYLLRNQILPNTAVALQYPVKAPGRYGRTGSCSTSRRSLNSSIASSISTPVARRYVENDAPSPIPLFPK</sequence>
<keyword evidence="2" id="KW-1185">Reference proteome</keyword>
<evidence type="ECO:0000313" key="1">
    <source>
        <dbReference type="EMBL" id="CAD2215305.1"/>
    </source>
</evidence>